<dbReference type="Pfam" id="PF01471">
    <property type="entry name" value="PG_binding_1"/>
    <property type="match status" value="1"/>
</dbReference>
<dbReference type="InterPro" id="IPR036366">
    <property type="entry name" value="PGBDSf"/>
</dbReference>
<dbReference type="InterPro" id="IPR055371">
    <property type="entry name" value="SpaA_PFL_dom_4"/>
</dbReference>
<evidence type="ECO:0000313" key="4">
    <source>
        <dbReference type="EMBL" id="OGJ00781.1"/>
    </source>
</evidence>
<dbReference type="SUPFAM" id="SSF47090">
    <property type="entry name" value="PGBD-like"/>
    <property type="match status" value="1"/>
</dbReference>
<gene>
    <name evidence="4" type="ORF">A3G53_03535</name>
</gene>
<feature type="domain" description="SpaA-like prealbumin fold" evidence="3">
    <location>
        <begin position="382"/>
        <end position="478"/>
    </location>
</feature>
<evidence type="ECO:0000313" key="5">
    <source>
        <dbReference type="Proteomes" id="UP000178645"/>
    </source>
</evidence>
<feature type="compositionally biased region" description="Polar residues" evidence="1">
    <location>
        <begin position="479"/>
        <end position="490"/>
    </location>
</feature>
<dbReference type="Gene3D" id="1.10.101.10">
    <property type="entry name" value="PGBD-like superfamily/PGBD"/>
    <property type="match status" value="1"/>
</dbReference>
<feature type="region of interest" description="Disordered" evidence="1">
    <location>
        <begin position="1"/>
        <end position="22"/>
    </location>
</feature>
<feature type="compositionally biased region" description="Acidic residues" evidence="1">
    <location>
        <begin position="8"/>
        <end position="20"/>
    </location>
</feature>
<feature type="compositionally biased region" description="Acidic residues" evidence="1">
    <location>
        <begin position="614"/>
        <end position="632"/>
    </location>
</feature>
<proteinExistence type="predicted"/>
<dbReference type="Proteomes" id="UP000178645">
    <property type="component" value="Unassembled WGS sequence"/>
</dbReference>
<evidence type="ECO:0000256" key="1">
    <source>
        <dbReference type="SAM" id="MobiDB-lite"/>
    </source>
</evidence>
<name>A0A1F6Y318_9BACT</name>
<feature type="region of interest" description="Disordered" evidence="1">
    <location>
        <begin position="155"/>
        <end position="187"/>
    </location>
</feature>
<feature type="compositionally biased region" description="Polar residues" evidence="1">
    <location>
        <begin position="563"/>
        <end position="572"/>
    </location>
</feature>
<protein>
    <submittedName>
        <fullName evidence="4">Uncharacterized protein</fullName>
    </submittedName>
</protein>
<organism evidence="4 5">
    <name type="scientific">Candidatus Nomurabacteria bacterium RIFCSPLOWO2_12_FULL_44_11</name>
    <dbReference type="NCBI Taxonomy" id="1801796"/>
    <lineage>
        <taxon>Bacteria</taxon>
        <taxon>Candidatus Nomuraibacteriota</taxon>
    </lineage>
</organism>
<dbReference type="EMBL" id="MFVU01000035">
    <property type="protein sequence ID" value="OGJ00781.1"/>
    <property type="molecule type" value="Genomic_DNA"/>
</dbReference>
<dbReference type="InterPro" id="IPR036365">
    <property type="entry name" value="PGBD-like_sf"/>
</dbReference>
<dbReference type="Pfam" id="PF24514">
    <property type="entry name" value="SpaA_4"/>
    <property type="match status" value="1"/>
</dbReference>
<sequence length="772" mass="83409">MQLHDNLPGDENDHEGETGEDGCVTFNDIENDVGNDGLWEIFEVLQDGWEFESVSCEPDVTEGEVFYPEGRVGTNILIEGDVTCTFTNTHVVPPPPEDATISLTKIVCPEESDLPNWAGEDMIIDENTASDFLNENPQCNLEPDWQFQIRYWGPENVANDDDPNTPDPGGSFIGETGSPWETIPGATDSNGVLTTTFDTDDVWHFFVREVLKEGFIPFAAPENTESDVSAEMYCHSDVTNYDNWERVDEPAANLTYYCVAFNVPEEEEQPDTGSIELVKVWVGTAGSTTLNIGTTADGSDVDSEPLNAVAGTTGSNEVEVGTYYVSEADPGTNYTSSLSCINTSNDNAEVIVGEDNAVEVGADETVVCTFTNTLEDGTARIMVVKNTTDGDGAFQFTGSGVESGLELTTVDNTASSSFFDVFADLDGETYDVIETQQGNWTLMSVECVYDNESVGQDTENGEIVTVYPGDEVTCTFINDFTPPQTPTPECSDNGDNGDSEDSLADENDPGCHSDGNVNNSSSYDPNDDSESNESNQCSDGIDNTDNEDSLIDSDDPGCHTDGNVENLSSWDSNDNDETDTLSPSPDLPECSDDNDNDNDDVIDSADSGCHTDGDVDNSDSYDPNDNDEEDEGGGGGSSSSTSSGSRRRPLGQVLGAATDICNAVDTYMRRGYRNLQDEVQTLQNFLNSYLQSGLIVDGVYGPNTEAAVRIFQSARKDNVLKPWGLNLPTGIFYKTSLAEAKRLMCPDEFGNLPIPTDLIPWSANPAQVPPKA</sequence>
<feature type="region of interest" description="Disordered" evidence="1">
    <location>
        <begin position="479"/>
        <end position="649"/>
    </location>
</feature>
<evidence type="ECO:0000259" key="2">
    <source>
        <dbReference type="Pfam" id="PF01471"/>
    </source>
</evidence>
<feature type="compositionally biased region" description="Acidic residues" evidence="1">
    <location>
        <begin position="589"/>
        <end position="603"/>
    </location>
</feature>
<evidence type="ECO:0000259" key="3">
    <source>
        <dbReference type="Pfam" id="PF24514"/>
    </source>
</evidence>
<accession>A0A1F6Y318</accession>
<comment type="caution">
    <text evidence="4">The sequence shown here is derived from an EMBL/GenBank/DDBJ whole genome shotgun (WGS) entry which is preliminary data.</text>
</comment>
<dbReference type="InterPro" id="IPR002477">
    <property type="entry name" value="Peptidoglycan-bd-like"/>
</dbReference>
<dbReference type="AlphaFoldDB" id="A0A1F6Y318"/>
<feature type="compositionally biased region" description="Acidic residues" evidence="1">
    <location>
        <begin position="542"/>
        <end position="555"/>
    </location>
</feature>
<feature type="domain" description="Peptidoglycan binding-like" evidence="2">
    <location>
        <begin position="677"/>
        <end position="715"/>
    </location>
</feature>
<feature type="compositionally biased region" description="Acidic residues" evidence="1">
    <location>
        <begin position="495"/>
        <end position="508"/>
    </location>
</feature>
<reference evidence="4 5" key="1">
    <citation type="journal article" date="2016" name="Nat. Commun.">
        <title>Thousands of microbial genomes shed light on interconnected biogeochemical processes in an aquifer system.</title>
        <authorList>
            <person name="Anantharaman K."/>
            <person name="Brown C.T."/>
            <person name="Hug L.A."/>
            <person name="Sharon I."/>
            <person name="Castelle C.J."/>
            <person name="Probst A.J."/>
            <person name="Thomas B.C."/>
            <person name="Singh A."/>
            <person name="Wilkins M.J."/>
            <person name="Karaoz U."/>
            <person name="Brodie E.L."/>
            <person name="Williams K.H."/>
            <person name="Hubbard S.S."/>
            <person name="Banfield J.F."/>
        </authorList>
    </citation>
    <scope>NUCLEOTIDE SEQUENCE [LARGE SCALE GENOMIC DNA]</scope>
</reference>